<reference evidence="2 3" key="1">
    <citation type="journal article" date="2021" name="Genome Biol.">
        <title>AFLAP: assembly-free linkage analysis pipeline using k-mers from genome sequencing data.</title>
        <authorList>
            <person name="Fletcher K."/>
            <person name="Zhang L."/>
            <person name="Gil J."/>
            <person name="Han R."/>
            <person name="Cavanaugh K."/>
            <person name="Michelmore R."/>
        </authorList>
    </citation>
    <scope>NUCLEOTIDE SEQUENCE [LARGE SCALE GENOMIC DNA]</scope>
    <source>
        <strain evidence="2 3">SF5</strain>
    </source>
</reference>
<evidence type="ECO:0000256" key="1">
    <source>
        <dbReference type="SAM" id="MobiDB-lite"/>
    </source>
</evidence>
<sequence>MELEELRYKSLLRKIERKEQEKEAQERVEREEQAKQAREQVERGQAENFRRERDKERPRTKSIKKTKHVAVGVTQANSRPEEANTMKLKQVSSKKQPTKAELLKRIIPTSMPSLQPEDQSSTKSMNDPREFDSPPPELPDDGLLDMLSLDKTSDSDENEPSMVSLILPVSQEKPMQVLPSPVMKKTLTGQKRFKRPSGGPPMEFNFTNAEARRQAKIKESAAQVESDEVEIEPEPMPNPVIKKRLKRRKDQNTSKAATLVEKNLALGRSTAVSIVSNKTITQAINARKSHGEIVGNQQPQAETENPGAERRAERSVKTTTQVLKRVKGKSEPMSIKQRLANAELLSRMNKMHDVCTPKVLNKKMKKAQKEELSETGTAKQADVRKMSTSDSAESLVSRQIEDGDLSISLNSSGLISDDSPNNIIAASRMRLRGGAESDVTPTKKLQFQEITKRLVKSPMPRFLRTPTPLMSPVAASGHAKQKALSPGPQSTSIRSTVNTRRLNSAPVQLRKASNANRFGIPVGVSLGANTSAFSMFDAFVNSGSSASIPKLKSKTRDVSPSV</sequence>
<feature type="compositionally biased region" description="Basic and acidic residues" evidence="1">
    <location>
        <begin position="307"/>
        <end position="316"/>
    </location>
</feature>
<keyword evidence="3" id="KW-1185">Reference proteome</keyword>
<dbReference type="KEGG" id="blac:94343995"/>
<evidence type="ECO:0000313" key="3">
    <source>
        <dbReference type="Proteomes" id="UP000294530"/>
    </source>
</evidence>
<feature type="compositionally biased region" description="Polar residues" evidence="1">
    <location>
        <begin position="110"/>
        <end position="125"/>
    </location>
</feature>
<feature type="region of interest" description="Disordered" evidence="1">
    <location>
        <begin position="468"/>
        <end position="495"/>
    </location>
</feature>
<dbReference type="OrthoDB" id="125326at2759"/>
<feature type="compositionally biased region" description="Basic and acidic residues" evidence="1">
    <location>
        <begin position="210"/>
        <end position="219"/>
    </location>
</feature>
<evidence type="ECO:0000313" key="2">
    <source>
        <dbReference type="EMBL" id="TDH64990.1"/>
    </source>
</evidence>
<feature type="region of interest" description="Disordered" evidence="1">
    <location>
        <begin position="290"/>
        <end position="332"/>
    </location>
</feature>
<feature type="region of interest" description="Disordered" evidence="1">
    <location>
        <begin position="17"/>
        <end position="236"/>
    </location>
</feature>
<dbReference type="EMBL" id="SHOA02000217">
    <property type="protein sequence ID" value="TDH64990.1"/>
    <property type="molecule type" value="Genomic_DNA"/>
</dbReference>
<gene>
    <name evidence="2" type="ORF">CCR75_000216</name>
</gene>
<dbReference type="RefSeq" id="XP_067814489.1">
    <property type="nucleotide sequence ID" value="XM_067958324.1"/>
</dbReference>
<proteinExistence type="predicted"/>
<feature type="region of interest" description="Disordered" evidence="1">
    <location>
        <begin position="543"/>
        <end position="562"/>
    </location>
</feature>
<name>A0A976FDY7_BRELC</name>
<feature type="region of interest" description="Disordered" evidence="1">
    <location>
        <begin position="369"/>
        <end position="396"/>
    </location>
</feature>
<feature type="compositionally biased region" description="Basic and acidic residues" evidence="1">
    <location>
        <begin position="17"/>
        <end position="59"/>
    </location>
</feature>
<organism evidence="2 3">
    <name type="scientific">Bremia lactucae</name>
    <name type="common">Lettuce downy mildew</name>
    <dbReference type="NCBI Taxonomy" id="4779"/>
    <lineage>
        <taxon>Eukaryota</taxon>
        <taxon>Sar</taxon>
        <taxon>Stramenopiles</taxon>
        <taxon>Oomycota</taxon>
        <taxon>Peronosporomycetes</taxon>
        <taxon>Peronosporales</taxon>
        <taxon>Peronosporaceae</taxon>
        <taxon>Bremia</taxon>
    </lineage>
</organism>
<dbReference type="AlphaFoldDB" id="A0A976FDY7"/>
<accession>A0A976FDY7</accession>
<protein>
    <submittedName>
        <fullName evidence="2">Uncharacterized protein</fullName>
    </submittedName>
</protein>
<dbReference type="Proteomes" id="UP000294530">
    <property type="component" value="Unassembled WGS sequence"/>
</dbReference>
<dbReference type="GeneID" id="94343995"/>
<comment type="caution">
    <text evidence="2">The sequence shown here is derived from an EMBL/GenBank/DDBJ whole genome shotgun (WGS) entry which is preliminary data.</text>
</comment>